<evidence type="ECO:0000313" key="9">
    <source>
        <dbReference type="Proteomes" id="UP000637383"/>
    </source>
</evidence>
<gene>
    <name evidence="8" type="ORF">H6H03_25390</name>
</gene>
<keyword evidence="3 5" id="KW-0378">Hydrolase</keyword>
<dbReference type="HAMAP" id="MF_00704">
    <property type="entry name" value="Aspartoacylase"/>
    <property type="match status" value="1"/>
</dbReference>
<dbReference type="GO" id="GO:0019807">
    <property type="term" value="F:aspartoacylase activity"/>
    <property type="evidence" value="ECO:0007669"/>
    <property type="project" value="UniProtKB-EC"/>
</dbReference>
<dbReference type="RefSeq" id="WP_190957776.1">
    <property type="nucleotide sequence ID" value="NZ_JACJTU010000028.1"/>
</dbReference>
<dbReference type="CDD" id="cd06909">
    <property type="entry name" value="M14_ASPA"/>
    <property type="match status" value="1"/>
</dbReference>
<feature type="domain" description="Succinylglutamate desuccinylase/Aspartoacylase catalytic" evidence="7">
    <location>
        <begin position="5"/>
        <end position="195"/>
    </location>
</feature>
<keyword evidence="4 5" id="KW-0862">Zinc</keyword>
<comment type="catalytic activity">
    <reaction evidence="5">
        <text>an N-acyl-L-aspartate + H2O = a carboxylate + L-aspartate</text>
        <dbReference type="Rhea" id="RHEA:10872"/>
        <dbReference type="ChEBI" id="CHEBI:15377"/>
        <dbReference type="ChEBI" id="CHEBI:29067"/>
        <dbReference type="ChEBI" id="CHEBI:29991"/>
        <dbReference type="ChEBI" id="CHEBI:58497"/>
        <dbReference type="EC" id="3.5.1.15"/>
    </reaction>
</comment>
<dbReference type="PANTHER" id="PTHR15162:SF7">
    <property type="entry name" value="SUCCINYLGLUTAMATE DESUCCINYLASE"/>
    <property type="match status" value="1"/>
</dbReference>
<feature type="domain" description="AstE/AspA barrel-sandwich hybrid" evidence="6">
    <location>
        <begin position="209"/>
        <end position="290"/>
    </location>
</feature>
<protein>
    <recommendedName>
        <fullName evidence="5">Probable aspartoacylase</fullName>
        <ecNumber evidence="5">3.5.1.15</ecNumber>
    </recommendedName>
</protein>
<name>A0ABR8KCB2_9NOSO</name>
<evidence type="ECO:0000259" key="6">
    <source>
        <dbReference type="Pfam" id="PF04952"/>
    </source>
</evidence>
<dbReference type="Pfam" id="PF24827">
    <property type="entry name" value="AstE_AspA_cat"/>
    <property type="match status" value="1"/>
</dbReference>
<comment type="similarity">
    <text evidence="1 5">Belongs to the AspA/AstE family. Aspartoacylase subfamily.</text>
</comment>
<feature type="binding site" evidence="5">
    <location>
        <position position="57"/>
    </location>
    <ligand>
        <name>substrate</name>
    </ligand>
</feature>
<feature type="binding site" evidence="5">
    <location>
        <position position="167"/>
    </location>
    <ligand>
        <name>substrate</name>
    </ligand>
</feature>
<proteinExistence type="inferred from homology"/>
<evidence type="ECO:0000256" key="5">
    <source>
        <dbReference type="HAMAP-Rule" id="MF_00704"/>
    </source>
</evidence>
<dbReference type="NCBIfam" id="NF002601">
    <property type="entry name" value="PRK02259.1"/>
    <property type="match status" value="1"/>
</dbReference>
<evidence type="ECO:0000256" key="1">
    <source>
        <dbReference type="ARBA" id="ARBA00006173"/>
    </source>
</evidence>
<reference evidence="8 9" key="1">
    <citation type="journal article" date="2020" name="ISME J.">
        <title>Comparative genomics reveals insights into cyanobacterial evolution and habitat adaptation.</title>
        <authorList>
            <person name="Chen M.Y."/>
            <person name="Teng W.K."/>
            <person name="Zhao L."/>
            <person name="Hu C.X."/>
            <person name="Zhou Y.K."/>
            <person name="Han B.P."/>
            <person name="Song L.R."/>
            <person name="Shu W.S."/>
        </authorList>
    </citation>
    <scope>NUCLEOTIDE SEQUENCE [LARGE SCALE GENOMIC DNA]</scope>
    <source>
        <strain evidence="8 9">FACHB-159</strain>
    </source>
</reference>
<comment type="cofactor">
    <cofactor evidence="5">
        <name>Zn(2+)</name>
        <dbReference type="ChEBI" id="CHEBI:29105"/>
    </cofactor>
    <text evidence="5">Binds 1 zinc ion per subunit.</text>
</comment>
<organism evidence="8 9">
    <name type="scientific">Nostoc paludosum FACHB-159</name>
    <dbReference type="NCBI Taxonomy" id="2692908"/>
    <lineage>
        <taxon>Bacteria</taxon>
        <taxon>Bacillati</taxon>
        <taxon>Cyanobacteriota</taxon>
        <taxon>Cyanophyceae</taxon>
        <taxon>Nostocales</taxon>
        <taxon>Nostocaceae</taxon>
        <taxon>Nostoc</taxon>
    </lineage>
</organism>
<dbReference type="PIRSF" id="PIRSF018001">
    <property type="entry name" value="Aspartoacylase"/>
    <property type="match status" value="1"/>
</dbReference>
<dbReference type="InterPro" id="IPR055438">
    <property type="entry name" value="AstE_AspA_cat"/>
</dbReference>
<feature type="binding site" evidence="5">
    <location>
        <position position="15"/>
    </location>
    <ligand>
        <name>Zn(2+)</name>
        <dbReference type="ChEBI" id="CHEBI:29105"/>
    </ligand>
</feature>
<dbReference type="EMBL" id="JACJTU010000028">
    <property type="protein sequence ID" value="MBD2737179.1"/>
    <property type="molecule type" value="Genomic_DNA"/>
</dbReference>
<accession>A0ABR8KCB2</accession>
<feature type="binding site" evidence="5">
    <location>
        <position position="278"/>
    </location>
    <ligand>
        <name>substrate</name>
    </ligand>
</feature>
<dbReference type="SUPFAM" id="SSF53187">
    <property type="entry name" value="Zn-dependent exopeptidases"/>
    <property type="match status" value="1"/>
</dbReference>
<dbReference type="Gene3D" id="2.20.25.160">
    <property type="match status" value="1"/>
</dbReference>
<dbReference type="InterPro" id="IPR016708">
    <property type="entry name" value="Aspartoacylase"/>
</dbReference>
<evidence type="ECO:0000256" key="3">
    <source>
        <dbReference type="ARBA" id="ARBA00022801"/>
    </source>
</evidence>
<dbReference type="InterPro" id="IPR050178">
    <property type="entry name" value="AspA/AstE_fam"/>
</dbReference>
<dbReference type="InterPro" id="IPR007036">
    <property type="entry name" value="Aste_AspA_hybrid_dom"/>
</dbReference>
<dbReference type="Proteomes" id="UP000637383">
    <property type="component" value="Unassembled WGS sequence"/>
</dbReference>
<comment type="caution">
    <text evidence="8">The sequence shown here is derived from an EMBL/GenBank/DDBJ whole genome shotgun (WGS) entry which is preliminary data.</text>
</comment>
<feature type="binding site" evidence="5">
    <location>
        <begin position="64"/>
        <end position="65"/>
    </location>
    <ligand>
        <name>substrate</name>
    </ligand>
</feature>
<evidence type="ECO:0000256" key="4">
    <source>
        <dbReference type="ARBA" id="ARBA00022833"/>
    </source>
</evidence>
<dbReference type="EC" id="3.5.1.15" evidence="5"/>
<keyword evidence="2 5" id="KW-0479">Metal-binding</keyword>
<dbReference type="PANTHER" id="PTHR15162">
    <property type="entry name" value="ASPARTOACYLASE"/>
    <property type="match status" value="1"/>
</dbReference>
<evidence type="ECO:0000259" key="7">
    <source>
        <dbReference type="Pfam" id="PF24827"/>
    </source>
</evidence>
<keyword evidence="9" id="KW-1185">Reference proteome</keyword>
<evidence type="ECO:0000256" key="2">
    <source>
        <dbReference type="ARBA" id="ARBA00022723"/>
    </source>
</evidence>
<dbReference type="Pfam" id="PF04952">
    <property type="entry name" value="AstE_AspA_hybrid"/>
    <property type="match status" value="1"/>
</dbReference>
<evidence type="ECO:0000313" key="8">
    <source>
        <dbReference type="EMBL" id="MBD2737179.1"/>
    </source>
</evidence>
<dbReference type="Gene3D" id="3.40.630.10">
    <property type="entry name" value="Zn peptidases"/>
    <property type="match status" value="1"/>
</dbReference>
<feature type="binding site" evidence="5">
    <location>
        <position position="107"/>
    </location>
    <ligand>
        <name>Zn(2+)</name>
        <dbReference type="ChEBI" id="CHEBI:29105"/>
    </ligand>
</feature>
<feature type="binding site" evidence="5">
    <location>
        <position position="18"/>
    </location>
    <ligand>
        <name>Zn(2+)</name>
        <dbReference type="ChEBI" id="CHEBI:29105"/>
    </ligand>
</feature>
<sequence>MVNQINRVAIVGGTHGNEFTGAYLVQKFTKFPELITRRSFETVTLLANPQAFAATRRYVDKDLNRCFLRQDLENPNLNSYEELQAKSIQNSLAANGDKQADFILDLHSTTSNMGLTIILVNTHPFNLKLAAYLSEINPLVKVYCCSFKSVEENPFVNSLCELGFAIEVGPIAQGVLKAKLFQQTEELIHTILDYIERFNQGEILATNETLTLYHHLSVVDYPKQQDGTIYAMIHPELQDKDYQALNPEDPMFLTFENQTIVYQGESTVWPIFINEAAYYEKGIAMAFTKKEQLKI</sequence>